<protein>
    <submittedName>
        <fullName evidence="1">Uncharacterized protein</fullName>
    </submittedName>
</protein>
<evidence type="ECO:0000313" key="1">
    <source>
        <dbReference type="EMBL" id="CAK7328602.1"/>
    </source>
</evidence>
<proteinExistence type="predicted"/>
<comment type="caution">
    <text evidence="1">The sequence shown here is derived from an EMBL/GenBank/DDBJ whole genome shotgun (WGS) entry which is preliminary data.</text>
</comment>
<dbReference type="AlphaFoldDB" id="A0AAV1R3K7"/>
<name>A0AAV1R3K7_9ROSI</name>
<dbReference type="EMBL" id="CAWUPB010000903">
    <property type="protein sequence ID" value="CAK7328602.1"/>
    <property type="molecule type" value="Genomic_DNA"/>
</dbReference>
<dbReference type="Proteomes" id="UP001314170">
    <property type="component" value="Unassembled WGS sequence"/>
</dbReference>
<keyword evidence="2" id="KW-1185">Reference proteome</keyword>
<gene>
    <name evidence="1" type="ORF">DCAF_LOCUS6328</name>
</gene>
<evidence type="ECO:0000313" key="2">
    <source>
        <dbReference type="Proteomes" id="UP001314170"/>
    </source>
</evidence>
<sequence length="235" mass="26332">MVLRRSASAGNLTSSQDQSLTLSCGIPEYFTKSLKNSCALSSADTYFRDAINVAYFENLSMTTVPKSPTFGRPVMKWRDTLYHAFLIVGAAAHAEILMPSAERNDFRLLYLKMRIEKVLSGSEIAPLRRASEGSELSRGLVARFQVGSCPALKDPRGGKKQGPIGQLSKARIALFELVEMDPYPYKAEKLHPIVKPWPFRVWAVDLIEDSGDFQCLRGPNPLLETMKEALRHRQR</sequence>
<organism evidence="1 2">
    <name type="scientific">Dovyalis caffra</name>
    <dbReference type="NCBI Taxonomy" id="77055"/>
    <lineage>
        <taxon>Eukaryota</taxon>
        <taxon>Viridiplantae</taxon>
        <taxon>Streptophyta</taxon>
        <taxon>Embryophyta</taxon>
        <taxon>Tracheophyta</taxon>
        <taxon>Spermatophyta</taxon>
        <taxon>Magnoliopsida</taxon>
        <taxon>eudicotyledons</taxon>
        <taxon>Gunneridae</taxon>
        <taxon>Pentapetalae</taxon>
        <taxon>rosids</taxon>
        <taxon>fabids</taxon>
        <taxon>Malpighiales</taxon>
        <taxon>Salicaceae</taxon>
        <taxon>Flacourtieae</taxon>
        <taxon>Dovyalis</taxon>
    </lineage>
</organism>
<accession>A0AAV1R3K7</accession>
<reference evidence="1 2" key="1">
    <citation type="submission" date="2024-01" db="EMBL/GenBank/DDBJ databases">
        <authorList>
            <person name="Waweru B."/>
        </authorList>
    </citation>
    <scope>NUCLEOTIDE SEQUENCE [LARGE SCALE GENOMIC DNA]</scope>
</reference>